<sequence>MVWEKGWASEPLLSFSPHFLTLIPNGADSTQPIFLQLSDSLRQSFLPFSMATAPAQPPVKSQPLHNFALPFLKWGASGKNHTNAAHHHRYRRPSSLPSDQASEPDSDPDSRPHRLGSRTARNRFALPPCSLKSPPPPPQPPQRPSCNDETDDEAAKRDHEDAEEAVQKPWNLRPRKPALPKSALEIGTGPSRNHANNCVGEFHDAVSHHGENPAPKSLRLRGFADTQCSEKKEKRKFWIALSREEIEEDIFVMTGSRPARRPRKRPKNVQKQMDSVFPGLWLVGITADAYRVADTPTKVLSFRCEAKLDKWSRLEEGSMLVVKLAKSSVQFIGGTASPCILPGSGSGSDGRH</sequence>
<dbReference type="Proteomes" id="UP001189624">
    <property type="component" value="Chromosome 3"/>
</dbReference>
<dbReference type="Pfam" id="PF07797">
    <property type="entry name" value="DUF1639"/>
    <property type="match status" value="1"/>
</dbReference>
<dbReference type="InterPro" id="IPR012438">
    <property type="entry name" value="DUF1639"/>
</dbReference>
<organism evidence="2 3">
    <name type="scientific">Sphenostylis stenocarpa</name>
    <dbReference type="NCBI Taxonomy" id="92480"/>
    <lineage>
        <taxon>Eukaryota</taxon>
        <taxon>Viridiplantae</taxon>
        <taxon>Streptophyta</taxon>
        <taxon>Embryophyta</taxon>
        <taxon>Tracheophyta</taxon>
        <taxon>Spermatophyta</taxon>
        <taxon>Magnoliopsida</taxon>
        <taxon>eudicotyledons</taxon>
        <taxon>Gunneridae</taxon>
        <taxon>Pentapetalae</taxon>
        <taxon>rosids</taxon>
        <taxon>fabids</taxon>
        <taxon>Fabales</taxon>
        <taxon>Fabaceae</taxon>
        <taxon>Papilionoideae</taxon>
        <taxon>50 kb inversion clade</taxon>
        <taxon>NPAAA clade</taxon>
        <taxon>indigoferoid/millettioid clade</taxon>
        <taxon>Phaseoleae</taxon>
        <taxon>Sphenostylis</taxon>
    </lineage>
</organism>
<gene>
    <name evidence="2" type="ORF">AYBTSS11_LOCUS11288</name>
</gene>
<dbReference type="Gramene" id="rna-AYBTSS11_LOCUS11288">
    <property type="protein sequence ID" value="CAJ1943302.1"/>
    <property type="gene ID" value="gene-AYBTSS11_LOCUS11288"/>
</dbReference>
<dbReference type="PANTHER" id="PTHR33130">
    <property type="entry name" value="PUTATIVE (DUF1639)-RELATED"/>
    <property type="match status" value="1"/>
</dbReference>
<keyword evidence="3" id="KW-1185">Reference proteome</keyword>
<dbReference type="AlphaFoldDB" id="A0AA86VDZ9"/>
<dbReference type="PANTHER" id="PTHR33130:SF40">
    <property type="entry name" value="CHROMOGRANIN (DUF1639)"/>
    <property type="match status" value="1"/>
</dbReference>
<evidence type="ECO:0000313" key="2">
    <source>
        <dbReference type="EMBL" id="CAJ1943302.1"/>
    </source>
</evidence>
<accession>A0AA86VDZ9</accession>
<protein>
    <submittedName>
        <fullName evidence="2">Uncharacterized protein</fullName>
    </submittedName>
</protein>
<proteinExistence type="predicted"/>
<name>A0AA86VDZ9_9FABA</name>
<evidence type="ECO:0000313" key="3">
    <source>
        <dbReference type="Proteomes" id="UP001189624"/>
    </source>
</evidence>
<feature type="compositionally biased region" description="Pro residues" evidence="1">
    <location>
        <begin position="133"/>
        <end position="143"/>
    </location>
</feature>
<reference evidence="2" key="1">
    <citation type="submission" date="2023-10" db="EMBL/GenBank/DDBJ databases">
        <authorList>
            <person name="Domelevo Entfellner J.-B."/>
        </authorList>
    </citation>
    <scope>NUCLEOTIDE SEQUENCE</scope>
</reference>
<evidence type="ECO:0000256" key="1">
    <source>
        <dbReference type="SAM" id="MobiDB-lite"/>
    </source>
</evidence>
<feature type="region of interest" description="Disordered" evidence="1">
    <location>
        <begin position="80"/>
        <end position="176"/>
    </location>
</feature>
<dbReference type="EMBL" id="OY731400">
    <property type="protein sequence ID" value="CAJ1943302.1"/>
    <property type="molecule type" value="Genomic_DNA"/>
</dbReference>